<evidence type="ECO:0000313" key="1">
    <source>
        <dbReference type="EMBL" id="KKL83161.1"/>
    </source>
</evidence>
<proteinExistence type="predicted"/>
<protein>
    <submittedName>
        <fullName evidence="1">Uncharacterized protein</fullName>
    </submittedName>
</protein>
<sequence>MTLITENEMYDNWEVIYDCLHWLCGKKSHKGLPYYKMLQPREPEKKAGRWGGKRR</sequence>
<gene>
    <name evidence="1" type="ORF">LCGC14_1977490</name>
</gene>
<comment type="caution">
    <text evidence="1">The sequence shown here is derived from an EMBL/GenBank/DDBJ whole genome shotgun (WGS) entry which is preliminary data.</text>
</comment>
<organism evidence="1">
    <name type="scientific">marine sediment metagenome</name>
    <dbReference type="NCBI Taxonomy" id="412755"/>
    <lineage>
        <taxon>unclassified sequences</taxon>
        <taxon>metagenomes</taxon>
        <taxon>ecological metagenomes</taxon>
    </lineage>
</organism>
<name>A0A0F9FY24_9ZZZZ</name>
<dbReference type="AlphaFoldDB" id="A0A0F9FY24"/>
<reference evidence="1" key="1">
    <citation type="journal article" date="2015" name="Nature">
        <title>Complex archaea that bridge the gap between prokaryotes and eukaryotes.</title>
        <authorList>
            <person name="Spang A."/>
            <person name="Saw J.H."/>
            <person name="Jorgensen S.L."/>
            <person name="Zaremba-Niedzwiedzka K."/>
            <person name="Martijn J."/>
            <person name="Lind A.E."/>
            <person name="van Eijk R."/>
            <person name="Schleper C."/>
            <person name="Guy L."/>
            <person name="Ettema T.J."/>
        </authorList>
    </citation>
    <scope>NUCLEOTIDE SEQUENCE</scope>
</reference>
<accession>A0A0F9FY24</accession>
<dbReference type="EMBL" id="LAZR01022064">
    <property type="protein sequence ID" value="KKL83161.1"/>
    <property type="molecule type" value="Genomic_DNA"/>
</dbReference>